<name>A0A2X1D3N1_BREVE</name>
<feature type="transmembrane region" description="Helical" evidence="1">
    <location>
        <begin position="12"/>
        <end position="35"/>
    </location>
</feature>
<dbReference type="InterPro" id="IPR005625">
    <property type="entry name" value="PepSY-ass_TM"/>
</dbReference>
<proteinExistence type="predicted"/>
<dbReference type="Pfam" id="PF03929">
    <property type="entry name" value="PepSY_TM"/>
    <property type="match status" value="1"/>
</dbReference>
<keyword evidence="1" id="KW-0812">Transmembrane</keyword>
<evidence type="ECO:0000313" key="2">
    <source>
        <dbReference type="EMBL" id="SPU53406.1"/>
    </source>
</evidence>
<dbReference type="PANTHER" id="PTHR34219">
    <property type="entry name" value="IRON-REGULATED INNER MEMBRANE PROTEIN-RELATED"/>
    <property type="match status" value="1"/>
</dbReference>
<keyword evidence="1" id="KW-0472">Membrane</keyword>
<keyword evidence="1" id="KW-1133">Transmembrane helix</keyword>
<sequence length="242" mass="26545">MKVLRLSTQLHKWVALVVGLQVLFWVGGGLVMTVIPIETVRSEHRAAELKPALLEVGALPTLAVVARRAGVAPVEAELRTTPRGPAWTLKPADGEPVVVSAVTGLPFGPMSAGEASAFARTGYKGEAKVSDAVLLATAPQETGRTGPLWRVDFADRERTTFYLSPATGEVVTRRSGVWRFYDFFWRLHIMDWKTGENFNHPLIIITTFLTLSIVITGIILLWIRLARDLKAFRASRRTGGSS</sequence>
<dbReference type="AlphaFoldDB" id="A0A2X1D3N1"/>
<evidence type="ECO:0000313" key="3">
    <source>
        <dbReference type="Proteomes" id="UP000251186"/>
    </source>
</evidence>
<reference evidence="2 3" key="1">
    <citation type="submission" date="2018-06" db="EMBL/GenBank/DDBJ databases">
        <authorList>
            <consortium name="Pathogen Informatics"/>
            <person name="Doyle S."/>
        </authorList>
    </citation>
    <scope>NUCLEOTIDE SEQUENCE [LARGE SCALE GENOMIC DNA]</scope>
    <source>
        <strain evidence="2 3">NCTC11166</strain>
    </source>
</reference>
<gene>
    <name evidence="2" type="ORF">NCTC11166_01477</name>
</gene>
<accession>A0A2X1D3N1</accession>
<protein>
    <submittedName>
        <fullName evidence="2">Uncharacterized iron-regulated membrane protein</fullName>
    </submittedName>
</protein>
<dbReference type="PANTHER" id="PTHR34219:SF6">
    <property type="entry name" value="BLR3280 PROTEIN"/>
    <property type="match status" value="1"/>
</dbReference>
<feature type="transmembrane region" description="Helical" evidence="1">
    <location>
        <begin position="202"/>
        <end position="223"/>
    </location>
</feature>
<evidence type="ECO:0000256" key="1">
    <source>
        <dbReference type="SAM" id="Phobius"/>
    </source>
</evidence>
<dbReference type="Proteomes" id="UP000251186">
    <property type="component" value="Unassembled WGS sequence"/>
</dbReference>
<dbReference type="EMBL" id="UAQP01000005">
    <property type="protein sequence ID" value="SPU53406.1"/>
    <property type="molecule type" value="Genomic_DNA"/>
</dbReference>
<dbReference type="RefSeq" id="WP_066551051.1">
    <property type="nucleotide sequence ID" value="NZ_UAQP01000005.1"/>
</dbReference>
<organism evidence="2 3">
    <name type="scientific">Brevundimonas vesicularis</name>
    <name type="common">Pseudomonas vesicularis</name>
    <dbReference type="NCBI Taxonomy" id="41276"/>
    <lineage>
        <taxon>Bacteria</taxon>
        <taxon>Pseudomonadati</taxon>
        <taxon>Pseudomonadota</taxon>
        <taxon>Alphaproteobacteria</taxon>
        <taxon>Caulobacterales</taxon>
        <taxon>Caulobacteraceae</taxon>
        <taxon>Brevundimonas</taxon>
    </lineage>
</organism>